<evidence type="ECO:0000256" key="1">
    <source>
        <dbReference type="ARBA" id="ARBA00006295"/>
    </source>
</evidence>
<comment type="caution">
    <text evidence="4">The sequence shown here is derived from an EMBL/GenBank/DDBJ whole genome shotgun (WGS) entry which is preliminary data.</text>
</comment>
<keyword evidence="2" id="KW-0159">Chromosome partition</keyword>
<dbReference type="PANTHER" id="PTHR33375">
    <property type="entry name" value="CHROMOSOME-PARTITIONING PROTEIN PARB-RELATED"/>
    <property type="match status" value="1"/>
</dbReference>
<keyword evidence="5" id="KW-1185">Reference proteome</keyword>
<proteinExistence type="inferred from homology"/>
<evidence type="ECO:0000256" key="2">
    <source>
        <dbReference type="ARBA" id="ARBA00022829"/>
    </source>
</evidence>
<dbReference type="GO" id="GO:0007059">
    <property type="term" value="P:chromosome segregation"/>
    <property type="evidence" value="ECO:0007669"/>
    <property type="project" value="UniProtKB-KW"/>
</dbReference>
<sequence>MHAFDTSIVEHIEIKMIRPSQFSIRDKFNDYQEVESLVSSIKEHSLLQPILIRPYQNNFEIVAGHRRFYACKSLRWRHIPCKIREMNDKQAFEIQLTENIQRKSMSALEEAEAFRKYVQDLGWGGVTELAKKIGKSEEYVSHRIQLLKLPQDVKEKIMLNKLSVSQALELTTVSPNDIIHFTDHIIENALTIRQIREVKSVFSKEGISGDDLELIANENINFKNIKTLKVTKKTSLALKITLARLDSIIEEVQLNFEPGQSTDIISFLMDMRLKIHSLIDDTIRFKNIKITKTARYLK</sequence>
<dbReference type="InterPro" id="IPR041468">
    <property type="entry name" value="HTH_ParB/Spo0J"/>
</dbReference>
<dbReference type="OrthoDB" id="2340at2157"/>
<dbReference type="EMBL" id="VOAH01000007">
    <property type="protein sequence ID" value="TVP40590.1"/>
    <property type="molecule type" value="Genomic_DNA"/>
</dbReference>
<dbReference type="PANTHER" id="PTHR33375:SF1">
    <property type="entry name" value="CHROMOSOME-PARTITIONING PROTEIN PARB-RELATED"/>
    <property type="match status" value="1"/>
</dbReference>
<dbReference type="FunFam" id="1.10.10.2830:FF:000001">
    <property type="entry name" value="Chromosome partitioning protein ParB"/>
    <property type="match status" value="1"/>
</dbReference>
<dbReference type="Pfam" id="PF02195">
    <property type="entry name" value="ParB_N"/>
    <property type="match status" value="1"/>
</dbReference>
<dbReference type="Proteomes" id="UP000315289">
    <property type="component" value="Unassembled WGS sequence"/>
</dbReference>
<dbReference type="GO" id="GO:0003677">
    <property type="term" value="F:DNA binding"/>
    <property type="evidence" value="ECO:0007669"/>
    <property type="project" value="InterPro"/>
</dbReference>
<evidence type="ECO:0000313" key="4">
    <source>
        <dbReference type="EMBL" id="TVP40590.1"/>
    </source>
</evidence>
<dbReference type="NCBIfam" id="TIGR00180">
    <property type="entry name" value="parB_part"/>
    <property type="match status" value="1"/>
</dbReference>
<dbReference type="Pfam" id="PF17762">
    <property type="entry name" value="HTH_ParB"/>
    <property type="match status" value="1"/>
</dbReference>
<dbReference type="SUPFAM" id="SSF110849">
    <property type="entry name" value="ParB/Sulfiredoxin"/>
    <property type="match status" value="1"/>
</dbReference>
<dbReference type="SMART" id="SM00470">
    <property type="entry name" value="ParB"/>
    <property type="match status" value="1"/>
</dbReference>
<organism evidence="4 5">
    <name type="scientific">Candidatus Nitrosocosmicus arcticus</name>
    <dbReference type="NCBI Taxonomy" id="2035267"/>
    <lineage>
        <taxon>Archaea</taxon>
        <taxon>Nitrososphaerota</taxon>
        <taxon>Nitrososphaeria</taxon>
        <taxon>Nitrososphaerales</taxon>
        <taxon>Nitrososphaeraceae</taxon>
        <taxon>Candidatus Nitrosocosmicus</taxon>
    </lineage>
</organism>
<name>A0A557SVF8_9ARCH</name>
<dbReference type="CDD" id="cd16396">
    <property type="entry name" value="Noc_N"/>
    <property type="match status" value="1"/>
</dbReference>
<accession>A0A557SVF8</accession>
<dbReference type="InterPro" id="IPR004437">
    <property type="entry name" value="ParB/RepB/Spo0J"/>
</dbReference>
<dbReference type="Gene3D" id="3.90.1530.30">
    <property type="match status" value="1"/>
</dbReference>
<dbReference type="SUPFAM" id="SSF109709">
    <property type="entry name" value="KorB DNA-binding domain-like"/>
    <property type="match status" value="1"/>
</dbReference>
<dbReference type="InterPro" id="IPR050336">
    <property type="entry name" value="Chromosome_partition/occlusion"/>
</dbReference>
<dbReference type="RefSeq" id="WP_144731243.1">
    <property type="nucleotide sequence ID" value="NZ_ML675583.1"/>
</dbReference>
<protein>
    <submittedName>
        <fullName evidence="4">ParB-like nuclease domain containing protein</fullName>
    </submittedName>
</protein>
<evidence type="ECO:0000259" key="3">
    <source>
        <dbReference type="SMART" id="SM00470"/>
    </source>
</evidence>
<feature type="domain" description="ParB-like N-terminal" evidence="3">
    <location>
        <begin position="10"/>
        <end position="100"/>
    </location>
</feature>
<dbReference type="InterPro" id="IPR003115">
    <property type="entry name" value="ParB_N"/>
</dbReference>
<dbReference type="AlphaFoldDB" id="A0A557SVF8"/>
<reference evidence="4 5" key="1">
    <citation type="journal article" date="2019" name="Front. Microbiol.">
        <title>Ammonia Oxidation by the Arctic Terrestrial Thaumarchaeote Candidatus Nitrosocosmicus arcticus Is Stimulated by Increasing Temperatures.</title>
        <authorList>
            <person name="Alves R.J.E."/>
            <person name="Kerou M."/>
            <person name="Zappe A."/>
            <person name="Bittner R."/>
            <person name="Abby S.S."/>
            <person name="Schmidt H.A."/>
            <person name="Pfeifer K."/>
            <person name="Schleper C."/>
        </authorList>
    </citation>
    <scope>NUCLEOTIDE SEQUENCE [LARGE SCALE GENOMIC DNA]</scope>
    <source>
        <strain evidence="4 5">Kfb</strain>
    </source>
</reference>
<gene>
    <name evidence="4" type="ORF">NARC_70172</name>
</gene>
<dbReference type="GO" id="GO:0005694">
    <property type="term" value="C:chromosome"/>
    <property type="evidence" value="ECO:0007669"/>
    <property type="project" value="TreeGrafter"/>
</dbReference>
<dbReference type="InterPro" id="IPR036086">
    <property type="entry name" value="ParB/Sulfiredoxin_sf"/>
</dbReference>
<evidence type="ECO:0000313" key="5">
    <source>
        <dbReference type="Proteomes" id="UP000315289"/>
    </source>
</evidence>
<comment type="similarity">
    <text evidence="1">Belongs to the ParB family.</text>
</comment>
<dbReference type="Gene3D" id="1.10.10.2830">
    <property type="match status" value="1"/>
</dbReference>